<organism evidence="1 2">
    <name type="scientific">Paraburkholderia dipogonis</name>
    <dbReference type="NCBI Taxonomy" id="1211383"/>
    <lineage>
        <taxon>Bacteria</taxon>
        <taxon>Pseudomonadati</taxon>
        <taxon>Pseudomonadota</taxon>
        <taxon>Betaproteobacteria</taxon>
        <taxon>Burkholderiales</taxon>
        <taxon>Burkholderiaceae</taxon>
        <taxon>Paraburkholderia</taxon>
    </lineage>
</organism>
<proteinExistence type="predicted"/>
<name>A0A4Y8MVE1_9BURK</name>
<gene>
    <name evidence="1" type="ORF">E2553_33190</name>
</gene>
<dbReference type="GeneID" id="97309676"/>
<protein>
    <submittedName>
        <fullName evidence="1">Uncharacterized protein</fullName>
    </submittedName>
</protein>
<dbReference type="Proteomes" id="UP000297385">
    <property type="component" value="Unassembled WGS sequence"/>
</dbReference>
<evidence type="ECO:0000313" key="1">
    <source>
        <dbReference type="EMBL" id="TFE41520.1"/>
    </source>
</evidence>
<comment type="caution">
    <text evidence="1">The sequence shown here is derived from an EMBL/GenBank/DDBJ whole genome shotgun (WGS) entry which is preliminary data.</text>
</comment>
<accession>A0A4Y8MVE1</accession>
<evidence type="ECO:0000313" key="2">
    <source>
        <dbReference type="Proteomes" id="UP000297385"/>
    </source>
</evidence>
<reference evidence="1 2" key="1">
    <citation type="submission" date="2019-03" db="EMBL/GenBank/DDBJ databases">
        <title>Complete Genome Sequence of Paraburkholderia dipogonis ICMP 19430T, a Nitrogen-fixing Symbiont of the South African Invasive Legume Dipogon lignosus in New Zealand.</title>
        <authorList>
            <person name="De Meyer S.E."/>
        </authorList>
    </citation>
    <scope>NUCLEOTIDE SEQUENCE [LARGE SCALE GENOMIC DNA]</scope>
    <source>
        <strain evidence="1 2">ICMP 19430</strain>
    </source>
</reference>
<sequence>MSIQAYDINLAPAGSQGSTQIIESTAQICDFLSSGSAFDQIEVRPNFTQGSAVLKLGQGFDFGALVDRWLIVNKGTTAVSGQVMLSTSGFRNFRISGDVNVLDGGKSRTLQNGAFLGTGFASALASNYSHVMLWNPPGSGKNVIVESFNATSPNGAYIAALIFQNATIGTLQAATVASKLAGGAAGVAQIYKAQQATVPAGTQMISVGGAANAVVTNTFKEPLVIPPGWGVVSAFVNVQGIGNQTGFEWYEE</sequence>
<dbReference type="AlphaFoldDB" id="A0A4Y8MVE1"/>
<dbReference type="RefSeq" id="WP_134464624.1">
    <property type="nucleotide sequence ID" value="NZ_JBHMFL010000106.1"/>
</dbReference>
<dbReference type="EMBL" id="SNVI01000002">
    <property type="protein sequence ID" value="TFE41520.1"/>
    <property type="molecule type" value="Genomic_DNA"/>
</dbReference>